<accession>A0A9Q0M0Q1</accession>
<dbReference type="GO" id="GO:0044715">
    <property type="term" value="F:8-oxo-dGDP phosphatase activity"/>
    <property type="evidence" value="ECO:0007669"/>
    <property type="project" value="TreeGrafter"/>
</dbReference>
<comment type="caution">
    <text evidence="3">The sequence shown here is derived from an EMBL/GenBank/DDBJ whole genome shotgun (WGS) entry which is preliminary data.</text>
</comment>
<dbReference type="EMBL" id="JAPWDV010000003">
    <property type="protein sequence ID" value="KAJ6216929.1"/>
    <property type="molecule type" value="Genomic_DNA"/>
</dbReference>
<dbReference type="AlphaFoldDB" id="A0A9Q0M0Q1"/>
<dbReference type="Proteomes" id="UP001142055">
    <property type="component" value="Chromosome 3"/>
</dbReference>
<dbReference type="PRINTS" id="PR00502">
    <property type="entry name" value="NUDIXFAMILY"/>
</dbReference>
<evidence type="ECO:0000256" key="1">
    <source>
        <dbReference type="ARBA" id="ARBA00022801"/>
    </source>
</evidence>
<dbReference type="Pfam" id="PF00293">
    <property type="entry name" value="NUDIX"/>
    <property type="match status" value="1"/>
</dbReference>
<dbReference type="OrthoDB" id="10005910at2759"/>
<evidence type="ECO:0000313" key="3">
    <source>
        <dbReference type="EMBL" id="KAJ6216929.1"/>
    </source>
</evidence>
<dbReference type="PANTHER" id="PTHR22769">
    <property type="entry name" value="MUTT/NUDIX HYDROLASE"/>
    <property type="match status" value="1"/>
</dbReference>
<sequence>MDSIEGKIKALLNGEILDDPEKEFLNVDYTLQQQNYELSTRGIEPKSPSDFKPKVGSTITYVVAAVIFNEKNEILMMQEAKSSCAGTWYIPAGRVEPEETFEDAVKREVLQETGLQFEPTTLLKVESSHGTWFRIVYTGNIVGGQLKTVARADQESLQAIYTNDVSKLSLRSPDCLKLIEFGHNYIQHRNEFVHQLTIHRVVPNILLRILIAIRSKISNSYSVLISESLIPHVPICEINPSRSVHASLKRFMQYIFGPDNLPQHKPCGLLALEHNFATTQLEQNDGLCLSLLVICKDPLESVCIQNGFSWRQLDSNLESLLIAKLSKKHNTVAYHVL</sequence>
<evidence type="ECO:0000259" key="2">
    <source>
        <dbReference type="PROSITE" id="PS51462"/>
    </source>
</evidence>
<dbReference type="PROSITE" id="PS51462">
    <property type="entry name" value="NUDIX"/>
    <property type="match status" value="1"/>
</dbReference>
<dbReference type="PANTHER" id="PTHR22769:SF56">
    <property type="entry name" value="8-OXO-DGDP PHOSPHATASE NUDT18"/>
    <property type="match status" value="1"/>
</dbReference>
<protein>
    <recommendedName>
        <fullName evidence="2">Nudix hydrolase domain-containing protein</fullName>
    </recommendedName>
</protein>
<organism evidence="3 4">
    <name type="scientific">Blomia tropicalis</name>
    <name type="common">Mite</name>
    <dbReference type="NCBI Taxonomy" id="40697"/>
    <lineage>
        <taxon>Eukaryota</taxon>
        <taxon>Metazoa</taxon>
        <taxon>Ecdysozoa</taxon>
        <taxon>Arthropoda</taxon>
        <taxon>Chelicerata</taxon>
        <taxon>Arachnida</taxon>
        <taxon>Acari</taxon>
        <taxon>Acariformes</taxon>
        <taxon>Sarcoptiformes</taxon>
        <taxon>Astigmata</taxon>
        <taxon>Glycyphagoidea</taxon>
        <taxon>Echimyopodidae</taxon>
        <taxon>Blomia</taxon>
    </lineage>
</organism>
<dbReference type="GO" id="GO:0044716">
    <property type="term" value="F:8-oxo-GDP phosphatase activity"/>
    <property type="evidence" value="ECO:0007669"/>
    <property type="project" value="TreeGrafter"/>
</dbReference>
<dbReference type="Gene3D" id="3.90.79.10">
    <property type="entry name" value="Nucleoside Triphosphate Pyrophosphohydrolase"/>
    <property type="match status" value="1"/>
</dbReference>
<dbReference type="InterPro" id="IPR020476">
    <property type="entry name" value="Nudix_hydrolase"/>
</dbReference>
<dbReference type="SUPFAM" id="SSF55811">
    <property type="entry name" value="Nudix"/>
    <property type="match status" value="1"/>
</dbReference>
<dbReference type="InterPro" id="IPR015797">
    <property type="entry name" value="NUDIX_hydrolase-like_dom_sf"/>
</dbReference>
<dbReference type="OMA" id="FPTCEIN"/>
<gene>
    <name evidence="3" type="ORF">RDWZM_008086</name>
</gene>
<proteinExistence type="predicted"/>
<keyword evidence="1" id="KW-0378">Hydrolase</keyword>
<dbReference type="InterPro" id="IPR000086">
    <property type="entry name" value="NUDIX_hydrolase_dom"/>
</dbReference>
<name>A0A9Q0M0Q1_BLOTA</name>
<evidence type="ECO:0000313" key="4">
    <source>
        <dbReference type="Proteomes" id="UP001142055"/>
    </source>
</evidence>
<keyword evidence="4" id="KW-1185">Reference proteome</keyword>
<reference evidence="3" key="1">
    <citation type="submission" date="2022-12" db="EMBL/GenBank/DDBJ databases">
        <title>Genome assemblies of Blomia tropicalis.</title>
        <authorList>
            <person name="Cui Y."/>
        </authorList>
    </citation>
    <scope>NUCLEOTIDE SEQUENCE</scope>
    <source>
        <tissue evidence="3">Adult mites</tissue>
    </source>
</reference>
<feature type="domain" description="Nudix hydrolase" evidence="2">
    <location>
        <begin position="58"/>
        <end position="195"/>
    </location>
</feature>